<dbReference type="CDD" id="cd07731">
    <property type="entry name" value="ComA-like_MBL-fold"/>
    <property type="match status" value="1"/>
</dbReference>
<organism evidence="8 9">
    <name type="scientific">Halopseudomonas aestusnigri</name>
    <dbReference type="NCBI Taxonomy" id="857252"/>
    <lineage>
        <taxon>Bacteria</taxon>
        <taxon>Pseudomonadati</taxon>
        <taxon>Pseudomonadota</taxon>
        <taxon>Gammaproteobacteria</taxon>
        <taxon>Pseudomonadales</taxon>
        <taxon>Pseudomonadaceae</taxon>
        <taxon>Halopseudomonas</taxon>
    </lineage>
</organism>
<dbReference type="GO" id="GO:0030420">
    <property type="term" value="P:establishment of competence for transformation"/>
    <property type="evidence" value="ECO:0007669"/>
    <property type="project" value="InterPro"/>
</dbReference>
<comment type="subcellular location">
    <subcellularLocation>
        <location evidence="1">Cell membrane</location>
        <topology evidence="1">Multi-pass membrane protein</topology>
    </subcellularLocation>
</comment>
<dbReference type="Pfam" id="PF03772">
    <property type="entry name" value="Competence"/>
    <property type="match status" value="1"/>
</dbReference>
<dbReference type="AlphaFoldDB" id="A0AAQ1G906"/>
<feature type="transmembrane region" description="Helical" evidence="6">
    <location>
        <begin position="431"/>
        <end position="450"/>
    </location>
</feature>
<dbReference type="Gene3D" id="3.60.15.10">
    <property type="entry name" value="Ribonuclease Z/Hydroxyacylglutathione hydrolase-like"/>
    <property type="match status" value="1"/>
</dbReference>
<evidence type="ECO:0000256" key="6">
    <source>
        <dbReference type="SAM" id="Phobius"/>
    </source>
</evidence>
<keyword evidence="5 6" id="KW-0472">Membrane</keyword>
<gene>
    <name evidence="8" type="ORF">SAMN05216586_110116</name>
</gene>
<evidence type="ECO:0000256" key="2">
    <source>
        <dbReference type="ARBA" id="ARBA00022475"/>
    </source>
</evidence>
<dbReference type="Pfam" id="PF00753">
    <property type="entry name" value="Lactamase_B"/>
    <property type="match status" value="1"/>
</dbReference>
<dbReference type="PANTHER" id="PTHR30619">
    <property type="entry name" value="DNA INTERNALIZATION/COMPETENCE PROTEIN COMEC/REC2"/>
    <property type="match status" value="1"/>
</dbReference>
<accession>A0AAQ1G906</accession>
<name>A0AAQ1G906_9GAMM</name>
<keyword evidence="3 6" id="KW-0812">Transmembrane</keyword>
<dbReference type="NCBIfam" id="TIGR00360">
    <property type="entry name" value="ComEC_N-term"/>
    <property type="match status" value="1"/>
</dbReference>
<comment type="caution">
    <text evidence="8">The sequence shown here is derived from an EMBL/GenBank/DDBJ whole genome shotgun (WGS) entry which is preliminary data.</text>
</comment>
<evidence type="ECO:0000259" key="7">
    <source>
        <dbReference type="SMART" id="SM00849"/>
    </source>
</evidence>
<dbReference type="InterPro" id="IPR036866">
    <property type="entry name" value="RibonucZ/Hydroxyglut_hydro"/>
</dbReference>
<feature type="transmembrane region" description="Helical" evidence="6">
    <location>
        <begin position="314"/>
        <end position="331"/>
    </location>
</feature>
<sequence length="750" mass="82887">MNEMRLLLFSLLAGLLCPLLFSALPPWQPFAFGFVLLLVFCCLRPAAAVRPVMAFLLAFCWALFSHQLLLDRRLPEALDNQRIQLSGRIDSLPTQTETGWRFLLRDVRDASGQALPNMRLHWWGGEPLAAGEHWRFEVRLRRPRGMRNPGTFDYEAWLYAQGIGAVGSVTAGQRIEPAPGWGQWRDRLQARLAGSLEAVEGGRRLLALLTGDRQALDQADWDRLQTTGTTHLLVISGLHVGMLAAAVFALTALVLRYLPLRWSRPQLWLSAPVALLAAAGYAGLAGMEVPVQRALLMCSLVLLLKLWRRQLPAIELWLAAMVMVTLVNPAAPLRAGYWLSFMAVGLLLLGMGGRLHVRAPWWRWGRSQWIAFAGLWPWLLLWGMPASTVAMGVNLLAIPWVSLLIVPAALLGAVLDLLFGVDLLLLLAARLLNLLMLALDWVAQWGAVLHLPFPGWLAWMIGLLGVLIWLLPVGLLRPLGVLCVLPLLLPQHERPLVGEARVVVLDVGQGLAVLVQTARHDLLYDAAARHASGFDLGEAVVAPGLLGLGVRQLDLLLLSHADTDHAGGAVAVMQRLQPHRVISGEAEQLPAVLAAVPCSNGQEWVWDGVRFRLLQAQNEGEDGNARSCVLQIWAGQRSVLLPGDIGKADELQLLAQLAPADVLLAPHHGSRSSSSYAFIRRLEPHWVVFSAAYHNPFGHPHQQVVDRYRELGSEAIYTGSAGAVSFILSPDRPLVPEWRWRDRARRFWHE</sequence>
<dbReference type="SUPFAM" id="SSF56281">
    <property type="entry name" value="Metallo-hydrolase/oxidoreductase"/>
    <property type="match status" value="1"/>
</dbReference>
<dbReference type="SMART" id="SM00849">
    <property type="entry name" value="Lactamase_B"/>
    <property type="match status" value="1"/>
</dbReference>
<feature type="transmembrane region" description="Helical" evidence="6">
    <location>
        <begin position="232"/>
        <end position="255"/>
    </location>
</feature>
<feature type="domain" description="Metallo-beta-lactamase" evidence="7">
    <location>
        <begin position="509"/>
        <end position="693"/>
    </location>
</feature>
<keyword evidence="4 6" id="KW-1133">Transmembrane helix</keyword>
<feature type="transmembrane region" description="Helical" evidence="6">
    <location>
        <begin position="32"/>
        <end position="64"/>
    </location>
</feature>
<dbReference type="EMBL" id="FNVE01000010">
    <property type="protein sequence ID" value="SEG58421.1"/>
    <property type="molecule type" value="Genomic_DNA"/>
</dbReference>
<proteinExistence type="predicted"/>
<dbReference type="InterPro" id="IPR004797">
    <property type="entry name" value="Competence_ComEC/Rec2"/>
</dbReference>
<evidence type="ECO:0000313" key="9">
    <source>
        <dbReference type="Proteomes" id="UP000243518"/>
    </source>
</evidence>
<keyword evidence="9" id="KW-1185">Reference proteome</keyword>
<dbReference type="InterPro" id="IPR001279">
    <property type="entry name" value="Metallo-B-lactamas"/>
</dbReference>
<feature type="transmembrane region" description="Helical" evidence="6">
    <location>
        <begin position="369"/>
        <end position="391"/>
    </location>
</feature>
<reference evidence="8 9" key="1">
    <citation type="submission" date="2016-10" db="EMBL/GenBank/DDBJ databases">
        <authorList>
            <person name="Varghese N."/>
            <person name="Submissions S."/>
        </authorList>
    </citation>
    <scope>NUCLEOTIDE SEQUENCE [LARGE SCALE GENOMIC DNA]</scope>
    <source>
        <strain evidence="8 9">CECT 8317</strain>
    </source>
</reference>
<keyword evidence="2" id="KW-1003">Cell membrane</keyword>
<feature type="transmembrane region" description="Helical" evidence="6">
    <location>
        <begin position="337"/>
        <end position="357"/>
    </location>
</feature>
<dbReference type="Pfam" id="PF13567">
    <property type="entry name" value="DUF4131"/>
    <property type="match status" value="1"/>
</dbReference>
<dbReference type="Proteomes" id="UP000243518">
    <property type="component" value="Unassembled WGS sequence"/>
</dbReference>
<evidence type="ECO:0000256" key="3">
    <source>
        <dbReference type="ARBA" id="ARBA00022692"/>
    </source>
</evidence>
<dbReference type="GO" id="GO:0005886">
    <property type="term" value="C:plasma membrane"/>
    <property type="evidence" value="ECO:0007669"/>
    <property type="project" value="UniProtKB-SubCell"/>
</dbReference>
<dbReference type="PANTHER" id="PTHR30619:SF1">
    <property type="entry name" value="RECOMBINATION PROTEIN 2"/>
    <property type="match status" value="1"/>
</dbReference>
<evidence type="ECO:0000313" key="8">
    <source>
        <dbReference type="EMBL" id="SEG58421.1"/>
    </source>
</evidence>
<protein>
    <submittedName>
        <fullName evidence="8">Competence protein ComEC</fullName>
    </submittedName>
</protein>
<evidence type="ECO:0000256" key="4">
    <source>
        <dbReference type="ARBA" id="ARBA00022989"/>
    </source>
</evidence>
<evidence type="ECO:0000256" key="5">
    <source>
        <dbReference type="ARBA" id="ARBA00023136"/>
    </source>
</evidence>
<feature type="transmembrane region" description="Helical" evidence="6">
    <location>
        <begin position="456"/>
        <end position="489"/>
    </location>
</feature>
<evidence type="ECO:0000256" key="1">
    <source>
        <dbReference type="ARBA" id="ARBA00004651"/>
    </source>
</evidence>
<feature type="transmembrane region" description="Helical" evidence="6">
    <location>
        <begin position="397"/>
        <end position="419"/>
    </location>
</feature>
<feature type="transmembrane region" description="Helical" evidence="6">
    <location>
        <begin position="267"/>
        <end position="284"/>
    </location>
</feature>
<dbReference type="InterPro" id="IPR004477">
    <property type="entry name" value="ComEC_N"/>
</dbReference>
<dbReference type="InterPro" id="IPR025405">
    <property type="entry name" value="DUF4131"/>
</dbReference>
<dbReference type="NCBIfam" id="TIGR00361">
    <property type="entry name" value="ComEC_Rec2"/>
    <property type="match status" value="1"/>
</dbReference>
<dbReference type="InterPro" id="IPR035681">
    <property type="entry name" value="ComA-like_MBL"/>
</dbReference>
<dbReference type="InterPro" id="IPR052159">
    <property type="entry name" value="Competence_DNA_uptake"/>
</dbReference>